<organism evidence="1 2">
    <name type="scientific">Melia azedarach</name>
    <name type="common">Chinaberry tree</name>
    <dbReference type="NCBI Taxonomy" id="155640"/>
    <lineage>
        <taxon>Eukaryota</taxon>
        <taxon>Viridiplantae</taxon>
        <taxon>Streptophyta</taxon>
        <taxon>Embryophyta</taxon>
        <taxon>Tracheophyta</taxon>
        <taxon>Spermatophyta</taxon>
        <taxon>Magnoliopsida</taxon>
        <taxon>eudicotyledons</taxon>
        <taxon>Gunneridae</taxon>
        <taxon>Pentapetalae</taxon>
        <taxon>rosids</taxon>
        <taxon>malvids</taxon>
        <taxon>Sapindales</taxon>
        <taxon>Meliaceae</taxon>
        <taxon>Melia</taxon>
    </lineage>
</organism>
<proteinExistence type="predicted"/>
<gene>
    <name evidence="1" type="ORF">OWV82_014521</name>
</gene>
<keyword evidence="2" id="KW-1185">Reference proteome</keyword>
<evidence type="ECO:0000313" key="2">
    <source>
        <dbReference type="Proteomes" id="UP001164539"/>
    </source>
</evidence>
<dbReference type="Proteomes" id="UP001164539">
    <property type="component" value="Chromosome 8"/>
</dbReference>
<dbReference type="EMBL" id="CM051401">
    <property type="protein sequence ID" value="KAJ4712242.1"/>
    <property type="molecule type" value="Genomic_DNA"/>
</dbReference>
<evidence type="ECO:0000313" key="1">
    <source>
        <dbReference type="EMBL" id="KAJ4712242.1"/>
    </source>
</evidence>
<name>A0ACC1XMX7_MELAZ</name>
<reference evidence="1 2" key="1">
    <citation type="journal article" date="2023" name="Science">
        <title>Complex scaffold remodeling in plant triterpene biosynthesis.</title>
        <authorList>
            <person name="De La Pena R."/>
            <person name="Hodgson H."/>
            <person name="Liu J.C."/>
            <person name="Stephenson M.J."/>
            <person name="Martin A.C."/>
            <person name="Owen C."/>
            <person name="Harkess A."/>
            <person name="Leebens-Mack J."/>
            <person name="Jimenez L.E."/>
            <person name="Osbourn A."/>
            <person name="Sattely E.S."/>
        </authorList>
    </citation>
    <scope>NUCLEOTIDE SEQUENCE [LARGE SCALE GENOMIC DNA]</scope>
    <source>
        <strain evidence="2">cv. JPN11</strain>
        <tissue evidence="1">Leaf</tissue>
    </source>
</reference>
<sequence length="771" mass="87677">MLFRSNYDSEILHLKESLQALDLGCKELRTRGLFLKLLEAILKAGNKMNAGTSRGNAQGFNLSTLRKLSDVKSTDGKTTLLHFVVEQVIQSEGRRCVFNQNHSLGRNNSHRGKNGDSISASLTAEDRDREYLKVGLPAVEDLSNKFSNVKKAAAIEYDSFSNMCSSLTSHVAEIRQLVTRCANSEKDKRKRIRREHAKLLNTEIPQEVENMASARLGEGLSMKEELIKKACSLAMKAYNSPEKTYLVEKSRSSTDVIFSFPGFWSVNDWFTRHPFGEKKIDLAQFPSLRSIGTEEVAAVNEGFLNRFQAILPSLENEVEKAVKERKQIVFTGHSSAGAIAILMTVWFLEKYMTDMRPLCFTFGSPLVADCIFNHALRRQDWSQYFTHFVMRYDIIPRVFLAPLSFIERELPTILHFLKHKLLMQGPIGEAASALYVNVMRHASATASRAACHLMGNTNKLSETLLSFIELSPYRPFGTYVFCTGSGELVVVRNPDAILQILFYASQLTSEVEEGIPLSSDGDAAGNLTIDAVLNNLGLSTRARLCLCAAGELERQKLSNEDKINKKRTDIEKGLQILEGYKTRCEARGISYYDAFKLSKDTDDFNANVKRLELAGIFDEIMEMLKRYELPDQFEGQEDWINIGTTYRRIVEPLDIANYYRHLKNEDTGAYMTKGRPKRYRCTQKWLEYALKVPAGSSWESCFWAEVEELCLNPVKERVFLLEKQVETWFSKGQLGNDIFFEESTFIKWWSTLPQQHRSESCISKLINKARN</sequence>
<comment type="caution">
    <text evidence="1">The sequence shown here is derived from an EMBL/GenBank/DDBJ whole genome shotgun (WGS) entry which is preliminary data.</text>
</comment>
<protein>
    <submittedName>
        <fullName evidence="1">Formin-like protein</fullName>
    </submittedName>
</protein>
<accession>A0ACC1XMX7</accession>